<dbReference type="EMBL" id="UINC01144102">
    <property type="protein sequence ID" value="SVD33406.1"/>
    <property type="molecule type" value="Genomic_DNA"/>
</dbReference>
<feature type="non-terminal residue" evidence="1">
    <location>
        <position position="100"/>
    </location>
</feature>
<proteinExistence type="predicted"/>
<evidence type="ECO:0000313" key="1">
    <source>
        <dbReference type="EMBL" id="SVD33406.1"/>
    </source>
</evidence>
<organism evidence="1">
    <name type="scientific">marine metagenome</name>
    <dbReference type="NCBI Taxonomy" id="408172"/>
    <lineage>
        <taxon>unclassified sequences</taxon>
        <taxon>metagenomes</taxon>
        <taxon>ecological metagenomes</taxon>
    </lineage>
</organism>
<dbReference type="AlphaFoldDB" id="A0A382UGL5"/>
<accession>A0A382UGL5</accession>
<name>A0A382UGL5_9ZZZZ</name>
<gene>
    <name evidence="1" type="ORF">METZ01_LOCUS386260</name>
</gene>
<protein>
    <submittedName>
        <fullName evidence="1">Uncharacterized protein</fullName>
    </submittedName>
</protein>
<sequence>MTQTGSHSSQGQYVFVQPYFSCFFVSISTKVHSDHASAAPNARQENYRPWACVLHIRKGPATITNVRTRAFKTGSFNSPHRQCKPQLHTPTKTKLDMAMV</sequence>
<reference evidence="1" key="1">
    <citation type="submission" date="2018-05" db="EMBL/GenBank/DDBJ databases">
        <authorList>
            <person name="Lanie J.A."/>
            <person name="Ng W.-L."/>
            <person name="Kazmierczak K.M."/>
            <person name="Andrzejewski T.M."/>
            <person name="Davidsen T.M."/>
            <person name="Wayne K.J."/>
            <person name="Tettelin H."/>
            <person name="Glass J.I."/>
            <person name="Rusch D."/>
            <person name="Podicherti R."/>
            <person name="Tsui H.-C.T."/>
            <person name="Winkler M.E."/>
        </authorList>
    </citation>
    <scope>NUCLEOTIDE SEQUENCE</scope>
</reference>